<name>A0A165EKX1_9BASI</name>
<dbReference type="Gene3D" id="1.20.1280.50">
    <property type="match status" value="1"/>
</dbReference>
<keyword evidence="2" id="KW-1185">Reference proteome</keyword>
<protein>
    <submittedName>
        <fullName evidence="1">Uncharacterized protein</fullName>
    </submittedName>
</protein>
<gene>
    <name evidence="1" type="ORF">CALCODRAFT_499015</name>
</gene>
<dbReference type="STRING" id="1353952.A0A165EKX1"/>
<dbReference type="AlphaFoldDB" id="A0A165EKX1"/>
<organism evidence="1 2">
    <name type="scientific">Calocera cornea HHB12733</name>
    <dbReference type="NCBI Taxonomy" id="1353952"/>
    <lineage>
        <taxon>Eukaryota</taxon>
        <taxon>Fungi</taxon>
        <taxon>Dikarya</taxon>
        <taxon>Basidiomycota</taxon>
        <taxon>Agaricomycotina</taxon>
        <taxon>Dacrymycetes</taxon>
        <taxon>Dacrymycetales</taxon>
        <taxon>Dacrymycetaceae</taxon>
        <taxon>Calocera</taxon>
    </lineage>
</organism>
<dbReference type="Proteomes" id="UP000076842">
    <property type="component" value="Unassembled WGS sequence"/>
</dbReference>
<dbReference type="EMBL" id="KV424001">
    <property type="protein sequence ID" value="KZT55076.1"/>
    <property type="molecule type" value="Genomic_DNA"/>
</dbReference>
<proteinExistence type="predicted"/>
<dbReference type="InParanoid" id="A0A165EKX1"/>
<evidence type="ECO:0000313" key="1">
    <source>
        <dbReference type="EMBL" id="KZT55076.1"/>
    </source>
</evidence>
<dbReference type="OrthoDB" id="2884925at2759"/>
<evidence type="ECO:0000313" key="2">
    <source>
        <dbReference type="Proteomes" id="UP000076842"/>
    </source>
</evidence>
<accession>A0A165EKX1</accession>
<sequence>MSEGTVEGPFELAPWQTSYVPGARHEERKAIDELTTRLSRVLDAVKGIVPKCTKQEETASYEHCPALSTVATLSTEIDELCHYLDLALHKLRCRAFVAHAPVASITRLPDDILARIFEAAAEPLRSRSDSLCYMRDPEQASYGRRPVQITITSVCSRWRTIAHNTTALWNSIVFDALLPLEAAEEWCSQGKATSLDLVLVFPCYPEYEEDRANRVELLNRVSHRLRTLRLVGHEAAINLLASEWTAPAPQLQVYELQSEFCSCWEYNVVGNDVPARMRSPSCFPALRSLELCPPYFPWTTISECDSCCSSSVAELRLTFKRWHQPDFASALRILEVFPSLRTLRLNNMSVCSDMAHTTDAAECSAILGLAPVRLDLLQSLHVTTGGGDEECFQWLRLLNAPNLRTVDINHSQRWQRELLRLHS</sequence>
<reference evidence="1 2" key="1">
    <citation type="journal article" date="2016" name="Mol. Biol. Evol.">
        <title>Comparative Genomics of Early-Diverging Mushroom-Forming Fungi Provides Insights into the Origins of Lignocellulose Decay Capabilities.</title>
        <authorList>
            <person name="Nagy L.G."/>
            <person name="Riley R."/>
            <person name="Tritt A."/>
            <person name="Adam C."/>
            <person name="Daum C."/>
            <person name="Floudas D."/>
            <person name="Sun H."/>
            <person name="Yadav J.S."/>
            <person name="Pangilinan J."/>
            <person name="Larsson K.H."/>
            <person name="Matsuura K."/>
            <person name="Barry K."/>
            <person name="Labutti K."/>
            <person name="Kuo R."/>
            <person name="Ohm R.A."/>
            <person name="Bhattacharya S.S."/>
            <person name="Shirouzu T."/>
            <person name="Yoshinaga Y."/>
            <person name="Martin F.M."/>
            <person name="Grigoriev I.V."/>
            <person name="Hibbett D.S."/>
        </authorList>
    </citation>
    <scope>NUCLEOTIDE SEQUENCE [LARGE SCALE GENOMIC DNA]</scope>
    <source>
        <strain evidence="1 2">HHB12733</strain>
    </source>
</reference>